<reference evidence="2" key="1">
    <citation type="journal article" date="2021" name="Nat. Commun.">
        <title>Genomic analyses provide insights into spinach domestication and the genetic basis of agronomic traits.</title>
        <authorList>
            <person name="Cai X."/>
            <person name="Sun X."/>
            <person name="Xu C."/>
            <person name="Sun H."/>
            <person name="Wang X."/>
            <person name="Ge C."/>
            <person name="Zhang Z."/>
            <person name="Wang Q."/>
            <person name="Fei Z."/>
            <person name="Jiao C."/>
            <person name="Wang Q."/>
        </authorList>
    </citation>
    <scope>NUCLEOTIDE SEQUENCE [LARGE SCALE GENOMIC DNA]</scope>
    <source>
        <strain evidence="2">cv. Varoflay</strain>
    </source>
</reference>
<accession>A0ABM3QXI6</accession>
<protein>
    <recommendedName>
        <fullName evidence="1">FAR1 domain-containing protein</fullName>
    </recommendedName>
</protein>
<proteinExistence type="predicted"/>
<evidence type="ECO:0000259" key="1">
    <source>
        <dbReference type="Pfam" id="PF03101"/>
    </source>
</evidence>
<organism evidence="2 3">
    <name type="scientific">Spinacia oleracea</name>
    <name type="common">Spinach</name>
    <dbReference type="NCBI Taxonomy" id="3562"/>
    <lineage>
        <taxon>Eukaryota</taxon>
        <taxon>Viridiplantae</taxon>
        <taxon>Streptophyta</taxon>
        <taxon>Embryophyta</taxon>
        <taxon>Tracheophyta</taxon>
        <taxon>Spermatophyta</taxon>
        <taxon>Magnoliopsida</taxon>
        <taxon>eudicotyledons</taxon>
        <taxon>Gunneridae</taxon>
        <taxon>Pentapetalae</taxon>
        <taxon>Caryophyllales</taxon>
        <taxon>Chenopodiaceae</taxon>
        <taxon>Chenopodioideae</taxon>
        <taxon>Anserineae</taxon>
        <taxon>Spinacia</taxon>
    </lineage>
</organism>
<name>A0ABM3QXI6_SPIOL</name>
<sequence length="219" mass="25156">MHAVQHTYDLKRRCFDPSELISPSFLAPNVSYFIPFFSLLVDHAFNQFKNYSLSSSFSPSRRVSPSISLIEISVMASSIFTLCSDFTSKASIDVILAKINADHSSILSTLMKELSKEVVVVEEASESELMLKEVRSDDEGYEIYNDYAFRKGFRIPKGLIWTSRRTGLWSMRRFVFSNVGFKYVKKETSRKYERSELRTCCTGFVQFLLSRTVFECGQT</sequence>
<keyword evidence="2" id="KW-1185">Reference proteome</keyword>
<dbReference type="InterPro" id="IPR004330">
    <property type="entry name" value="FAR1_DNA_bnd_dom"/>
</dbReference>
<gene>
    <name evidence="3" type="primary">LOC130463061</name>
</gene>
<dbReference type="GeneID" id="130463061"/>
<dbReference type="RefSeq" id="XP_056688062.1">
    <property type="nucleotide sequence ID" value="XM_056832084.1"/>
</dbReference>
<dbReference type="Pfam" id="PF03101">
    <property type="entry name" value="FAR1"/>
    <property type="match status" value="1"/>
</dbReference>
<evidence type="ECO:0000313" key="2">
    <source>
        <dbReference type="Proteomes" id="UP000813463"/>
    </source>
</evidence>
<reference evidence="3" key="2">
    <citation type="submission" date="2025-08" db="UniProtKB">
        <authorList>
            <consortium name="RefSeq"/>
        </authorList>
    </citation>
    <scope>IDENTIFICATION</scope>
    <source>
        <tissue evidence="3">Leaf</tissue>
    </source>
</reference>
<evidence type="ECO:0000313" key="3">
    <source>
        <dbReference type="RefSeq" id="XP_056688062.1"/>
    </source>
</evidence>
<dbReference type="Proteomes" id="UP000813463">
    <property type="component" value="Chromosome 6"/>
</dbReference>
<feature type="domain" description="FAR1" evidence="1">
    <location>
        <begin position="143"/>
        <end position="206"/>
    </location>
</feature>